<feature type="domain" description="SMP-30/Gluconolactonase/LRE-like region" evidence="4">
    <location>
        <begin position="13"/>
        <end position="270"/>
    </location>
</feature>
<dbReference type="Pfam" id="PF08450">
    <property type="entry name" value="SGL"/>
    <property type="match status" value="1"/>
</dbReference>
<feature type="binding site" evidence="3">
    <location>
        <position position="15"/>
    </location>
    <ligand>
        <name>a divalent metal cation</name>
        <dbReference type="ChEBI" id="CHEBI:60240"/>
    </ligand>
</feature>
<feature type="binding site" evidence="3">
    <location>
        <position position="103"/>
    </location>
    <ligand>
        <name>substrate</name>
    </ligand>
</feature>
<dbReference type="AlphaFoldDB" id="A0A131XNN3"/>
<dbReference type="GO" id="GO:0004341">
    <property type="term" value="F:gluconolactonase activity"/>
    <property type="evidence" value="ECO:0007669"/>
    <property type="project" value="TreeGrafter"/>
</dbReference>
<dbReference type="Gene3D" id="2.120.10.30">
    <property type="entry name" value="TolB, C-terminal domain"/>
    <property type="match status" value="1"/>
</dbReference>
<evidence type="ECO:0000256" key="3">
    <source>
        <dbReference type="PIRSR" id="PIRSR605511-2"/>
    </source>
</evidence>
<evidence type="ECO:0000256" key="2">
    <source>
        <dbReference type="PIRSR" id="PIRSR605511-1"/>
    </source>
</evidence>
<comment type="similarity">
    <text evidence="1">Belongs to the SMP-30/CGR1 family.</text>
</comment>
<protein>
    <submittedName>
        <fullName evidence="5">Putative ca2+-binding protein regucalcin/smp30</fullName>
    </submittedName>
</protein>
<dbReference type="PRINTS" id="PR01790">
    <property type="entry name" value="SMP30FAMILY"/>
</dbReference>
<keyword evidence="3" id="KW-0479">Metal-binding</keyword>
<reference evidence="5" key="1">
    <citation type="journal article" date="2017" name="Ticks Tick Borne Dis.">
        <title>An insight into the sialome of Hyalomma excavatum.</title>
        <authorList>
            <person name="Ribeiro J.M."/>
            <person name="Slovak M."/>
            <person name="Francischetti I.M."/>
        </authorList>
    </citation>
    <scope>NUCLEOTIDE SEQUENCE</scope>
    <source>
        <strain evidence="5">Samish</strain>
        <tissue evidence="5">Salivary glands</tissue>
    </source>
</reference>
<comment type="cofactor">
    <cofactor evidence="3">
        <name>Zn(2+)</name>
        <dbReference type="ChEBI" id="CHEBI:29105"/>
    </cofactor>
    <text evidence="3">Binds 1 divalent metal cation per subunit.</text>
</comment>
<proteinExistence type="evidence at transcript level"/>
<evidence type="ECO:0000256" key="1">
    <source>
        <dbReference type="ARBA" id="ARBA00008853"/>
    </source>
</evidence>
<dbReference type="GO" id="GO:0019853">
    <property type="term" value="P:L-ascorbic acid biosynthetic process"/>
    <property type="evidence" value="ECO:0007669"/>
    <property type="project" value="TreeGrafter"/>
</dbReference>
<keyword evidence="3" id="KW-0862">Zinc</keyword>
<dbReference type="PANTHER" id="PTHR10907:SF47">
    <property type="entry name" value="REGUCALCIN"/>
    <property type="match status" value="1"/>
</dbReference>
<feature type="binding site" evidence="3">
    <location>
        <position position="210"/>
    </location>
    <ligand>
        <name>a divalent metal cation</name>
        <dbReference type="ChEBI" id="CHEBI:60240"/>
    </ligand>
</feature>
<dbReference type="InterPro" id="IPR011042">
    <property type="entry name" value="6-blade_b-propeller_TolB-like"/>
</dbReference>
<feature type="active site" description="Proton donor/acceptor" evidence="2">
    <location>
        <position position="210"/>
    </location>
</feature>
<name>A0A131XNN3_9ACAR</name>
<dbReference type="GO" id="GO:0005509">
    <property type="term" value="F:calcium ion binding"/>
    <property type="evidence" value="ECO:0007669"/>
    <property type="project" value="TreeGrafter"/>
</dbReference>
<organism evidence="5">
    <name type="scientific">Hyalomma excavatum</name>
    <dbReference type="NCBI Taxonomy" id="257692"/>
    <lineage>
        <taxon>Eukaryota</taxon>
        <taxon>Metazoa</taxon>
        <taxon>Ecdysozoa</taxon>
        <taxon>Arthropoda</taxon>
        <taxon>Chelicerata</taxon>
        <taxon>Arachnida</taxon>
        <taxon>Acari</taxon>
        <taxon>Parasitiformes</taxon>
        <taxon>Ixodida</taxon>
        <taxon>Ixodoidea</taxon>
        <taxon>Ixodidae</taxon>
        <taxon>Hyalomminae</taxon>
        <taxon>Hyalomma</taxon>
    </lineage>
</organism>
<accession>A0A131XNN3</accession>
<dbReference type="InterPro" id="IPR005511">
    <property type="entry name" value="SMP-30"/>
</dbReference>
<dbReference type="InterPro" id="IPR013658">
    <property type="entry name" value="SGL"/>
</dbReference>
<dbReference type="EMBL" id="GEFH01000374">
    <property type="protein sequence ID" value="JAP68207.1"/>
    <property type="molecule type" value="mRNA"/>
</dbReference>
<dbReference type="PANTHER" id="PTHR10907">
    <property type="entry name" value="REGUCALCIN"/>
    <property type="match status" value="1"/>
</dbReference>
<evidence type="ECO:0000313" key="5">
    <source>
        <dbReference type="EMBL" id="JAP68207.1"/>
    </source>
</evidence>
<feature type="binding site" evidence="3">
    <location>
        <position position="155"/>
    </location>
    <ligand>
        <name>a divalent metal cation</name>
        <dbReference type="ChEBI" id="CHEBI:60240"/>
    </ligand>
</feature>
<evidence type="ECO:0000259" key="4">
    <source>
        <dbReference type="Pfam" id="PF08450"/>
    </source>
</evidence>
<sequence length="301" mass="33386">MKVEVASKRKNVLGEGPHWDERSGTLLFDDARGPEVVRYDPQSKTETEILKLDYEIGNLIPYAEDNRKLMVCMGNGVYKVDLDTKQKTLLTEMLDKDSDVPTRINDGKCDALGRLWAGTMPIKVDLDGMVQGKNNFWSYSKGELKHKLDKISLSNGITWTADNKTMFYNDSVPGKVFAFDFDLASGDISNRRVLAEFRVTPGYQQLGYPDGMTIDVNDKLWIACFSAGAVVQVDPETAKVLTKISFPARYTTSCCFGGKNYDTLYVTSASFPPDATAPEDGLLYQVTELGVKGKAAYEFAG</sequence>
<feature type="binding site" evidence="3">
    <location>
        <position position="105"/>
    </location>
    <ligand>
        <name>substrate</name>
    </ligand>
</feature>
<dbReference type="SUPFAM" id="SSF63829">
    <property type="entry name" value="Calcium-dependent phosphotriesterase"/>
    <property type="match status" value="1"/>
</dbReference>
<dbReference type="FunFam" id="2.120.10.30:FF:000126">
    <property type="entry name" value="Senescence marker protein-30"/>
    <property type="match status" value="1"/>
</dbReference>